<proteinExistence type="predicted"/>
<dbReference type="OrthoDB" id="4476201at2759"/>
<organism evidence="5 6">
    <name type="scientific">Fusarium beomiforme</name>
    <dbReference type="NCBI Taxonomy" id="44412"/>
    <lineage>
        <taxon>Eukaryota</taxon>
        <taxon>Fungi</taxon>
        <taxon>Dikarya</taxon>
        <taxon>Ascomycota</taxon>
        <taxon>Pezizomycotina</taxon>
        <taxon>Sordariomycetes</taxon>
        <taxon>Hypocreomycetidae</taxon>
        <taxon>Hypocreales</taxon>
        <taxon>Nectriaceae</taxon>
        <taxon>Fusarium</taxon>
        <taxon>Fusarium burgessii species complex</taxon>
    </lineage>
</organism>
<dbReference type="PROSITE" id="PS50297">
    <property type="entry name" value="ANK_REP_REGION"/>
    <property type="match status" value="1"/>
</dbReference>
<dbReference type="Proteomes" id="UP000730481">
    <property type="component" value="Unassembled WGS sequence"/>
</dbReference>
<evidence type="ECO:0000313" key="5">
    <source>
        <dbReference type="EMBL" id="KAF4341454.1"/>
    </source>
</evidence>
<dbReference type="Pfam" id="PF12796">
    <property type="entry name" value="Ank_2"/>
    <property type="match status" value="1"/>
</dbReference>
<feature type="domain" description="Heterokaryon incompatibility" evidence="3">
    <location>
        <begin position="681"/>
        <end position="794"/>
    </location>
</feature>
<gene>
    <name evidence="5" type="ORF">FBEOM_4615</name>
</gene>
<dbReference type="InterPro" id="IPR036770">
    <property type="entry name" value="Ankyrin_rpt-contain_sf"/>
</dbReference>
<dbReference type="SMART" id="SM00248">
    <property type="entry name" value="ANK"/>
    <property type="match status" value="2"/>
</dbReference>
<evidence type="ECO:0000259" key="4">
    <source>
        <dbReference type="Pfam" id="PF14479"/>
    </source>
</evidence>
<accession>A0A9P5AMR5</accession>
<feature type="compositionally biased region" description="Acidic residues" evidence="2">
    <location>
        <begin position="1011"/>
        <end position="1029"/>
    </location>
</feature>
<dbReference type="InterPro" id="IPR002110">
    <property type="entry name" value="Ankyrin_rpt"/>
</dbReference>
<dbReference type="Gene3D" id="1.25.40.20">
    <property type="entry name" value="Ankyrin repeat-containing domain"/>
    <property type="match status" value="1"/>
</dbReference>
<dbReference type="Gene3D" id="1.20.120.1020">
    <property type="entry name" value="Prion-inhibition and propagation, HeLo domain"/>
    <property type="match status" value="1"/>
</dbReference>
<feature type="repeat" description="ANK" evidence="1">
    <location>
        <begin position="1235"/>
        <end position="1267"/>
    </location>
</feature>
<feature type="domain" description="Prion-inhibition and propagation HeLo" evidence="4">
    <location>
        <begin position="10"/>
        <end position="204"/>
    </location>
</feature>
<sequence>MSGLEIPSFIIGLSGLIAVFEKGFEVWRVIRKADDFGDDVADWMCKLEMEFFRFQTWWTALEHLAITNKSSHSILNVPLQSSPLQVTLDKQFGKPIIDAATSVLRLLEKIEGILQSNGVLVIMKAEPFATDDGVDLGEQTTKARQRLKRFANELLKHTSWTTRIKHSTSPWKDDSDKTALDDSLESIIYWNNTLYSILPQNIRDSILELGIAGYALDSSDNIKDVVNLSDDRNGTLSQSARLMTIRQRFKDGPDSSKDMAAIIHQMELKENAFEGLVAANVFKGCQYTIAQHTSAGGEITRVLVEWIPIPKDFDTYKLAHSRMAQISYTLQQIGESSAIQPLPVLGFVEFGGARSFGLVSTLPRNVTSSTRVYTLHDMLSGGAEIGGGKQVRSASAACSSQFESASAAGVEADEARSNSAPLDLSIPIIGGFAISRPDSPTELSISASVEDTEIVYLHPDIRKRLKGGSKQTGSEQRFQRIHDIYAVGLLLVEIGYWRSIARIAESGSKGSNSDSMSPEQFKEAVVKKCRSDLAFWAGETYRDIALRCLLAGEPGGVQAEDDAAGLNNFFTGKRDKKVLFTCSLETSCRFGSLVRDDLEGRMADWGGTLPEDQLFHIAAQRGPFSREQLGDSMRTQSPIPEDFNMLSIYYGPDDDLEILQVVVAASKGTNPAGGLLQGVPLDHLPLTIQDAITVTRGLNLQYLWVDALCIIQDSNDDKEKELKNMHSFYENSYVTISVTARDSSEGFLDTQFGNVGSVPYVLPDGQLGSLWIEVHPFFDPDLSKIERRAWTLQERLLSPRILYYSNDPSILAWDCASLLDAYGGDKPCRGTKPLHWQLGRLHDRVTISEHLDDSDHELTAEIHAEWRGLTSQFTRRELSFELDTFHALASLAAKFHAALPKDHVYAAGLWLDPSQGYKNFVYSLGWFSLHDELYQTSEYVAPSWSWASVRGPLFVNSPYGVPPEPMCSILRYCPKLKSSKLPYGQLLEGTFLEIQGILRQVRCGFTNSQQDDYEEEEKESGEEDEDEEGQYPRLNHGSFDTKQLASQHQTNGLLWYLLLSGNQGLFLDSVQGPGGAKNVFRRIGVTSEVIGSTSCLYRLNAIKYMTYIMASINGPPSVDFTNFSHTNLPSPSSIRLLSFVKRPRQVSPPSIFGEPLLECFLETVDINKTPEFDLISSTWGNPDSADPGGIDEYGPMHRYPIAIDGKIMFLPKNIYEALKMARKINDPVEQRSEPFSETELMSAVDMNHLPKVQSLLEQGAHIHAQDCYGKTAIHHAAQNRHFDIINILLDYGASMKIIDSYGRTPMDYFTYTEPKEWEKIEEIAYKMQQSPEERELAPVPEVVRVGRPMWIDAVCMDQGNADERASHASLMTQIYGRAHSVIAWVGIQDDDTKLAPEAILSTLLLESKDMDEVMSDEICPAASVGYPKMPSDEEKSSIVRFLRRSWFERPDLIHEVAFGRAITVYCGADSLPLSHIMQFLRTEAYSGTYLPSDLEIWSLLGSRISKKRRSLDSVGGQKKMRRNEI</sequence>
<evidence type="ECO:0000256" key="2">
    <source>
        <dbReference type="SAM" id="MobiDB-lite"/>
    </source>
</evidence>
<evidence type="ECO:0000313" key="6">
    <source>
        <dbReference type="Proteomes" id="UP000730481"/>
    </source>
</evidence>
<reference evidence="5" key="1">
    <citation type="journal article" date="2017" name="Mycologia">
        <title>Fusarium algeriense, sp. nov., a novel toxigenic crown rot pathogen of durum wheat from Algeria is nested in the Fusarium burgessii species complex.</title>
        <authorList>
            <person name="Laraba I."/>
            <person name="Keddad A."/>
            <person name="Boureghda H."/>
            <person name="Abdallah N."/>
            <person name="Vaughan M.M."/>
            <person name="Proctor R.H."/>
            <person name="Busman M."/>
            <person name="O'Donnell K."/>
        </authorList>
    </citation>
    <scope>NUCLEOTIDE SEQUENCE</scope>
    <source>
        <strain evidence="5">NRRL 25174</strain>
    </source>
</reference>
<keyword evidence="6" id="KW-1185">Reference proteome</keyword>
<dbReference type="PROSITE" id="PS50088">
    <property type="entry name" value="ANK_REPEAT"/>
    <property type="match status" value="2"/>
</dbReference>
<dbReference type="PANTHER" id="PTHR33112">
    <property type="entry name" value="DOMAIN PROTEIN, PUTATIVE-RELATED"/>
    <property type="match status" value="1"/>
</dbReference>
<protein>
    <recommendedName>
        <fullName evidence="7">Heterokaryon incompatibility domain-containing protein</fullName>
    </recommendedName>
</protein>
<evidence type="ECO:0008006" key="7">
    <source>
        <dbReference type="Google" id="ProtNLM"/>
    </source>
</evidence>
<dbReference type="EMBL" id="PVQB02000193">
    <property type="protein sequence ID" value="KAF4341454.1"/>
    <property type="molecule type" value="Genomic_DNA"/>
</dbReference>
<comment type="caution">
    <text evidence="5">The sequence shown here is derived from an EMBL/GenBank/DDBJ whole genome shotgun (WGS) entry which is preliminary data.</text>
</comment>
<feature type="repeat" description="ANK" evidence="1">
    <location>
        <begin position="1268"/>
        <end position="1300"/>
    </location>
</feature>
<dbReference type="PANTHER" id="PTHR33112:SF16">
    <property type="entry name" value="HETEROKARYON INCOMPATIBILITY DOMAIN-CONTAINING PROTEIN"/>
    <property type="match status" value="1"/>
</dbReference>
<keyword evidence="1" id="KW-0040">ANK repeat</keyword>
<evidence type="ECO:0000259" key="3">
    <source>
        <dbReference type="Pfam" id="PF06985"/>
    </source>
</evidence>
<feature type="domain" description="Heterokaryon incompatibility" evidence="3">
    <location>
        <begin position="1347"/>
        <end position="1449"/>
    </location>
</feature>
<reference evidence="5" key="2">
    <citation type="submission" date="2020-02" db="EMBL/GenBank/DDBJ databases">
        <title>Identification and distribution of gene clusters putatively required for synthesis of sphingolipid metabolism inhibitors in phylogenetically diverse species of the filamentous fungus Fusarium.</title>
        <authorList>
            <person name="Kim H.-S."/>
            <person name="Busman M."/>
            <person name="Brown D.W."/>
            <person name="Divon H."/>
            <person name="Uhlig S."/>
            <person name="Proctor R.H."/>
        </authorList>
    </citation>
    <scope>NUCLEOTIDE SEQUENCE</scope>
    <source>
        <strain evidence="5">NRRL 25174</strain>
    </source>
</reference>
<evidence type="ECO:0000256" key="1">
    <source>
        <dbReference type="PROSITE-ProRule" id="PRU00023"/>
    </source>
</evidence>
<dbReference type="InterPro" id="IPR010730">
    <property type="entry name" value="HET"/>
</dbReference>
<dbReference type="InterPro" id="IPR038305">
    <property type="entry name" value="HeLo_sf"/>
</dbReference>
<name>A0A9P5AMR5_9HYPO</name>
<feature type="region of interest" description="Disordered" evidence="2">
    <location>
        <begin position="1009"/>
        <end position="1037"/>
    </location>
</feature>
<dbReference type="InterPro" id="IPR029498">
    <property type="entry name" value="HeLo_dom"/>
</dbReference>
<dbReference type="SUPFAM" id="SSF48403">
    <property type="entry name" value="Ankyrin repeat"/>
    <property type="match status" value="1"/>
</dbReference>
<dbReference type="Pfam" id="PF14479">
    <property type="entry name" value="HeLo"/>
    <property type="match status" value="1"/>
</dbReference>
<dbReference type="Pfam" id="PF06985">
    <property type="entry name" value="HET"/>
    <property type="match status" value="2"/>
</dbReference>